<dbReference type="Proteomes" id="UP000198565">
    <property type="component" value="Unassembled WGS sequence"/>
</dbReference>
<organism evidence="8 9">
    <name type="scientific">Gracilibacillus orientalis</name>
    <dbReference type="NCBI Taxonomy" id="334253"/>
    <lineage>
        <taxon>Bacteria</taxon>
        <taxon>Bacillati</taxon>
        <taxon>Bacillota</taxon>
        <taxon>Bacilli</taxon>
        <taxon>Bacillales</taxon>
        <taxon>Bacillaceae</taxon>
        <taxon>Gracilibacillus</taxon>
    </lineage>
</organism>
<feature type="transmembrane region" description="Helical" evidence="7">
    <location>
        <begin position="111"/>
        <end position="132"/>
    </location>
</feature>
<dbReference type="InterPro" id="IPR052518">
    <property type="entry name" value="CHR_Transporter"/>
</dbReference>
<keyword evidence="4 7" id="KW-0812">Transmembrane</keyword>
<evidence type="ECO:0000313" key="8">
    <source>
        <dbReference type="EMBL" id="SFL42057.1"/>
    </source>
</evidence>
<proteinExistence type="inferred from homology"/>
<name>A0A1I4HK25_9BACI</name>
<feature type="transmembrane region" description="Helical" evidence="7">
    <location>
        <begin position="7"/>
        <end position="32"/>
    </location>
</feature>
<dbReference type="AlphaFoldDB" id="A0A1I4HK25"/>
<accession>A0A1I4HK25</accession>
<keyword evidence="6 7" id="KW-0472">Membrane</keyword>
<dbReference type="STRING" id="334253.SAMN04487943_101462"/>
<gene>
    <name evidence="8" type="ORF">SAMN04487943_101462</name>
</gene>
<feature type="transmembrane region" description="Helical" evidence="7">
    <location>
        <begin position="164"/>
        <end position="183"/>
    </location>
</feature>
<dbReference type="Pfam" id="PF02417">
    <property type="entry name" value="Chromate_transp"/>
    <property type="match status" value="1"/>
</dbReference>
<evidence type="ECO:0000256" key="4">
    <source>
        <dbReference type="ARBA" id="ARBA00022692"/>
    </source>
</evidence>
<evidence type="ECO:0000256" key="6">
    <source>
        <dbReference type="ARBA" id="ARBA00023136"/>
    </source>
</evidence>
<keyword evidence="5 7" id="KW-1133">Transmembrane helix</keyword>
<keyword evidence="9" id="KW-1185">Reference proteome</keyword>
<comment type="subcellular location">
    <subcellularLocation>
        <location evidence="1">Cell membrane</location>
        <topology evidence="1">Multi-pass membrane protein</topology>
    </subcellularLocation>
</comment>
<evidence type="ECO:0000256" key="3">
    <source>
        <dbReference type="ARBA" id="ARBA00022475"/>
    </source>
</evidence>
<dbReference type="PANTHER" id="PTHR43663:SF1">
    <property type="entry name" value="CHROMATE TRANSPORTER"/>
    <property type="match status" value="1"/>
</dbReference>
<reference evidence="9" key="1">
    <citation type="submission" date="2016-10" db="EMBL/GenBank/DDBJ databases">
        <authorList>
            <person name="Varghese N."/>
            <person name="Submissions S."/>
        </authorList>
    </citation>
    <scope>NUCLEOTIDE SEQUENCE [LARGE SCALE GENOMIC DNA]</scope>
    <source>
        <strain evidence="9">CGMCC 1.4250</strain>
    </source>
</reference>
<evidence type="ECO:0000313" key="9">
    <source>
        <dbReference type="Proteomes" id="UP000198565"/>
    </source>
</evidence>
<feature type="transmembrane region" description="Helical" evidence="7">
    <location>
        <begin position="80"/>
        <end position="105"/>
    </location>
</feature>
<sequence>MKTNRKYLLQIFLSFFKIGPVTFGGGYAMIPIMEKEVVEKRNWIDTKDISEILAIAQSVPGAIAINSATFIGYRLAGTLGAIIAMTAVLLPTFLIVVALSILFIFVQDNPYVESAFVGIRAAIVGIIAFAAYKIGITAIYDKTTLSIMIISTALLFFLDIHPVLIIIVGIGMSILIVKVKRLLGYTIKLERNDK</sequence>
<dbReference type="GO" id="GO:0005886">
    <property type="term" value="C:plasma membrane"/>
    <property type="evidence" value="ECO:0007669"/>
    <property type="project" value="UniProtKB-SubCell"/>
</dbReference>
<evidence type="ECO:0000256" key="5">
    <source>
        <dbReference type="ARBA" id="ARBA00022989"/>
    </source>
</evidence>
<protein>
    <submittedName>
        <fullName evidence="8">Chromate transporter</fullName>
    </submittedName>
</protein>
<evidence type="ECO:0000256" key="2">
    <source>
        <dbReference type="ARBA" id="ARBA00005262"/>
    </source>
</evidence>
<dbReference type="EMBL" id="FOTR01000001">
    <property type="protein sequence ID" value="SFL42057.1"/>
    <property type="molecule type" value="Genomic_DNA"/>
</dbReference>
<evidence type="ECO:0000256" key="7">
    <source>
        <dbReference type="SAM" id="Phobius"/>
    </source>
</evidence>
<dbReference type="InterPro" id="IPR003370">
    <property type="entry name" value="Chromate_transpt"/>
</dbReference>
<keyword evidence="3" id="KW-1003">Cell membrane</keyword>
<evidence type="ECO:0000256" key="1">
    <source>
        <dbReference type="ARBA" id="ARBA00004651"/>
    </source>
</evidence>
<dbReference type="GO" id="GO:0015109">
    <property type="term" value="F:chromate transmembrane transporter activity"/>
    <property type="evidence" value="ECO:0007669"/>
    <property type="project" value="InterPro"/>
</dbReference>
<dbReference type="PANTHER" id="PTHR43663">
    <property type="entry name" value="CHROMATE TRANSPORT PROTEIN-RELATED"/>
    <property type="match status" value="1"/>
</dbReference>
<comment type="similarity">
    <text evidence="2">Belongs to the chromate ion transporter (CHR) (TC 2.A.51) family.</text>
</comment>